<keyword evidence="2" id="KW-1185">Reference proteome</keyword>
<organism evidence="1 2">
    <name type="scientific">Pleodorina starrii</name>
    <dbReference type="NCBI Taxonomy" id="330485"/>
    <lineage>
        <taxon>Eukaryota</taxon>
        <taxon>Viridiplantae</taxon>
        <taxon>Chlorophyta</taxon>
        <taxon>core chlorophytes</taxon>
        <taxon>Chlorophyceae</taxon>
        <taxon>CS clade</taxon>
        <taxon>Chlamydomonadales</taxon>
        <taxon>Volvocaceae</taxon>
        <taxon>Pleodorina</taxon>
    </lineage>
</organism>
<dbReference type="Proteomes" id="UP001165080">
    <property type="component" value="Unassembled WGS sequence"/>
</dbReference>
<evidence type="ECO:0000313" key="1">
    <source>
        <dbReference type="EMBL" id="GLC59072.1"/>
    </source>
</evidence>
<dbReference type="EMBL" id="BRXU01000026">
    <property type="protein sequence ID" value="GLC59072.1"/>
    <property type="molecule type" value="Genomic_DNA"/>
</dbReference>
<protein>
    <submittedName>
        <fullName evidence="1">Uncharacterized protein</fullName>
    </submittedName>
</protein>
<gene>
    <name evidence="1" type="primary">PLESTBF000703</name>
    <name evidence="1" type="ORF">PLESTB_001444300</name>
</gene>
<evidence type="ECO:0000313" key="2">
    <source>
        <dbReference type="Proteomes" id="UP001165080"/>
    </source>
</evidence>
<reference evidence="1 2" key="1">
    <citation type="journal article" date="2023" name="Commun. Biol.">
        <title>Reorganization of the ancestral sex-determining regions during the evolution of trioecy in Pleodorina starrii.</title>
        <authorList>
            <person name="Takahashi K."/>
            <person name="Suzuki S."/>
            <person name="Kawai-Toyooka H."/>
            <person name="Yamamoto K."/>
            <person name="Hamaji T."/>
            <person name="Ootsuki R."/>
            <person name="Yamaguchi H."/>
            <person name="Kawachi M."/>
            <person name="Higashiyama T."/>
            <person name="Nozaki H."/>
        </authorList>
    </citation>
    <scope>NUCLEOTIDE SEQUENCE [LARGE SCALE GENOMIC DNA]</scope>
    <source>
        <strain evidence="1 2">NIES-4479</strain>
    </source>
</reference>
<name>A0A9W6BVN6_9CHLO</name>
<comment type="caution">
    <text evidence="1">The sequence shown here is derived from an EMBL/GenBank/DDBJ whole genome shotgun (WGS) entry which is preliminary data.</text>
</comment>
<dbReference type="AlphaFoldDB" id="A0A9W6BVN6"/>
<accession>A0A9W6BVN6</accession>
<sequence>MSGAELGCDEELASWITVRRAAPAPCFAGCPCAGCVTSFVDRWLDGCVRFPLHVGVPGGEGRWSFELAVGLAWTGARWPVFAVRCDGGPSWVSTAKPSRPAG</sequence>
<proteinExistence type="predicted"/>